<dbReference type="InterPro" id="IPR050366">
    <property type="entry name" value="BP-dependent_transpt_permease"/>
</dbReference>
<dbReference type="OrthoDB" id="9766870at2"/>
<keyword evidence="7 9" id="KW-1133">Transmembrane helix</keyword>
<accession>A0A5C8PP61</accession>
<comment type="similarity">
    <text evidence="9">Belongs to the binding-protein-dependent transport system permease family.</text>
</comment>
<dbReference type="CDD" id="cd06261">
    <property type="entry name" value="TM_PBP2"/>
    <property type="match status" value="1"/>
</dbReference>
<dbReference type="SUPFAM" id="SSF161098">
    <property type="entry name" value="MetI-like"/>
    <property type="match status" value="1"/>
</dbReference>
<keyword evidence="6" id="KW-0653">Protein transport</keyword>
<dbReference type="GO" id="GO:0015031">
    <property type="term" value="P:protein transport"/>
    <property type="evidence" value="ECO:0007669"/>
    <property type="project" value="UniProtKB-KW"/>
</dbReference>
<dbReference type="Gene3D" id="1.10.3720.10">
    <property type="entry name" value="MetI-like"/>
    <property type="match status" value="1"/>
</dbReference>
<keyword evidence="12" id="KW-1185">Reference proteome</keyword>
<evidence type="ECO:0000256" key="8">
    <source>
        <dbReference type="ARBA" id="ARBA00023136"/>
    </source>
</evidence>
<feature type="domain" description="ABC transmembrane type-1" evidence="10">
    <location>
        <begin position="71"/>
        <end position="260"/>
    </location>
</feature>
<dbReference type="Pfam" id="PF12911">
    <property type="entry name" value="OppC_N"/>
    <property type="match status" value="1"/>
</dbReference>
<dbReference type="InterPro" id="IPR000515">
    <property type="entry name" value="MetI-like"/>
</dbReference>
<evidence type="ECO:0000313" key="12">
    <source>
        <dbReference type="Proteomes" id="UP000321638"/>
    </source>
</evidence>
<comment type="subcellular location">
    <subcellularLocation>
        <location evidence="1 9">Cell membrane</location>
        <topology evidence="1 9">Multi-pass membrane protein</topology>
    </subcellularLocation>
</comment>
<keyword evidence="8 9" id="KW-0472">Membrane</keyword>
<dbReference type="PANTHER" id="PTHR43386:SF1">
    <property type="entry name" value="D,D-DIPEPTIDE TRANSPORT SYSTEM PERMEASE PROTEIN DDPC-RELATED"/>
    <property type="match status" value="1"/>
</dbReference>
<keyword evidence="5" id="KW-0571">Peptide transport</keyword>
<dbReference type="AlphaFoldDB" id="A0A5C8PP61"/>
<feature type="transmembrane region" description="Helical" evidence="9">
    <location>
        <begin position="12"/>
        <end position="32"/>
    </location>
</feature>
<evidence type="ECO:0000256" key="9">
    <source>
        <dbReference type="RuleBase" id="RU363032"/>
    </source>
</evidence>
<dbReference type="Proteomes" id="UP000321638">
    <property type="component" value="Unassembled WGS sequence"/>
</dbReference>
<dbReference type="RefSeq" id="WP_147847187.1">
    <property type="nucleotide sequence ID" value="NZ_VDUZ01000011.1"/>
</dbReference>
<evidence type="ECO:0000256" key="5">
    <source>
        <dbReference type="ARBA" id="ARBA00022856"/>
    </source>
</evidence>
<organism evidence="11 12">
    <name type="scientific">Vineibacter terrae</name>
    <dbReference type="NCBI Taxonomy" id="2586908"/>
    <lineage>
        <taxon>Bacteria</taxon>
        <taxon>Pseudomonadati</taxon>
        <taxon>Pseudomonadota</taxon>
        <taxon>Alphaproteobacteria</taxon>
        <taxon>Hyphomicrobiales</taxon>
        <taxon>Vineibacter</taxon>
    </lineage>
</organism>
<reference evidence="11 12" key="1">
    <citation type="submission" date="2019-06" db="EMBL/GenBank/DDBJ databases">
        <title>New taxonomy in bacterial strain CC-CFT640, isolated from vineyard.</title>
        <authorList>
            <person name="Lin S.-Y."/>
            <person name="Tsai C.-F."/>
            <person name="Young C.-C."/>
        </authorList>
    </citation>
    <scope>NUCLEOTIDE SEQUENCE [LARGE SCALE GENOMIC DNA]</scope>
    <source>
        <strain evidence="11 12">CC-CFT640</strain>
    </source>
</reference>
<dbReference type="PROSITE" id="PS50928">
    <property type="entry name" value="ABC_TM1"/>
    <property type="match status" value="1"/>
</dbReference>
<feature type="transmembrane region" description="Helical" evidence="9">
    <location>
        <begin position="237"/>
        <end position="260"/>
    </location>
</feature>
<evidence type="ECO:0000256" key="6">
    <source>
        <dbReference type="ARBA" id="ARBA00022927"/>
    </source>
</evidence>
<evidence type="ECO:0000259" key="10">
    <source>
        <dbReference type="PROSITE" id="PS50928"/>
    </source>
</evidence>
<comment type="caution">
    <text evidence="11">The sequence shown here is derived from an EMBL/GenBank/DDBJ whole genome shotgun (WGS) entry which is preliminary data.</text>
</comment>
<keyword evidence="4 9" id="KW-0812">Transmembrane</keyword>
<dbReference type="EMBL" id="VDUZ01000011">
    <property type="protein sequence ID" value="TXL76378.1"/>
    <property type="molecule type" value="Genomic_DNA"/>
</dbReference>
<dbReference type="Pfam" id="PF00528">
    <property type="entry name" value="BPD_transp_1"/>
    <property type="match status" value="1"/>
</dbReference>
<feature type="transmembrane region" description="Helical" evidence="9">
    <location>
        <begin position="189"/>
        <end position="217"/>
    </location>
</feature>
<protein>
    <submittedName>
        <fullName evidence="11">ABC transporter permease</fullName>
    </submittedName>
</protein>
<dbReference type="PANTHER" id="PTHR43386">
    <property type="entry name" value="OLIGOPEPTIDE TRANSPORT SYSTEM PERMEASE PROTEIN APPC"/>
    <property type="match status" value="1"/>
</dbReference>
<sequence length="276" mass="29390">MPALILKKPKALAGLLLVAVMVLLALLAPWIAPYDPLALDPAVSNQAPSAQFWLGTDFFGRDVLSRMIWGARPSLLIGFSSVAIGCLIGAAIGLAAGYFRGWVDTVLMRPVDVLLSFPIVVLALALVAALGPSLLNLILTISLLFVPRFARVVRAEAMALRELDYIDAARVAGQTPVVIIMRHVLPNALAQIIVTCTVFMANAILVEAGLSFLGVGVTPPEPSWGNMLAEGRNNILGAPWLTTFPGVMLTLTLIGFNLLGDALRDILDPRLRGLQA</sequence>
<feature type="transmembrane region" description="Helical" evidence="9">
    <location>
        <begin position="76"/>
        <end position="99"/>
    </location>
</feature>
<dbReference type="InterPro" id="IPR025966">
    <property type="entry name" value="OppC_N"/>
</dbReference>
<evidence type="ECO:0000256" key="1">
    <source>
        <dbReference type="ARBA" id="ARBA00004651"/>
    </source>
</evidence>
<evidence type="ECO:0000313" key="11">
    <source>
        <dbReference type="EMBL" id="TXL76378.1"/>
    </source>
</evidence>
<name>A0A5C8PP61_9HYPH</name>
<evidence type="ECO:0000256" key="2">
    <source>
        <dbReference type="ARBA" id="ARBA00022448"/>
    </source>
</evidence>
<evidence type="ECO:0000256" key="4">
    <source>
        <dbReference type="ARBA" id="ARBA00022692"/>
    </source>
</evidence>
<evidence type="ECO:0000256" key="7">
    <source>
        <dbReference type="ARBA" id="ARBA00022989"/>
    </source>
</evidence>
<keyword evidence="2 9" id="KW-0813">Transport</keyword>
<keyword evidence="3" id="KW-1003">Cell membrane</keyword>
<proteinExistence type="inferred from homology"/>
<dbReference type="GO" id="GO:0055085">
    <property type="term" value="P:transmembrane transport"/>
    <property type="evidence" value="ECO:0007669"/>
    <property type="project" value="InterPro"/>
</dbReference>
<dbReference type="GO" id="GO:0005886">
    <property type="term" value="C:plasma membrane"/>
    <property type="evidence" value="ECO:0007669"/>
    <property type="project" value="UniProtKB-SubCell"/>
</dbReference>
<feature type="transmembrane region" description="Helical" evidence="9">
    <location>
        <begin position="119"/>
        <end position="146"/>
    </location>
</feature>
<dbReference type="InterPro" id="IPR035906">
    <property type="entry name" value="MetI-like_sf"/>
</dbReference>
<gene>
    <name evidence="11" type="ORF">FHP25_12075</name>
</gene>
<dbReference type="GO" id="GO:0015833">
    <property type="term" value="P:peptide transport"/>
    <property type="evidence" value="ECO:0007669"/>
    <property type="project" value="UniProtKB-KW"/>
</dbReference>
<evidence type="ECO:0000256" key="3">
    <source>
        <dbReference type="ARBA" id="ARBA00022475"/>
    </source>
</evidence>